<dbReference type="NCBIfam" id="TIGR00095">
    <property type="entry name" value="16S rRNA (guanine(966)-N(2))-methyltransferase RsmD"/>
    <property type="match status" value="1"/>
</dbReference>
<keyword evidence="1 3" id="KW-0489">Methyltransferase</keyword>
<dbReference type="InterPro" id="IPR004398">
    <property type="entry name" value="RNA_MeTrfase_RsmD"/>
</dbReference>
<comment type="caution">
    <text evidence="3">The sequence shown here is derived from an EMBL/GenBank/DDBJ whole genome shotgun (WGS) entry which is preliminary data.</text>
</comment>
<dbReference type="SUPFAM" id="SSF53335">
    <property type="entry name" value="S-adenosyl-L-methionine-dependent methyltransferases"/>
    <property type="match status" value="1"/>
</dbReference>
<dbReference type="EMBL" id="JACNJN010000004">
    <property type="protein sequence ID" value="MBC8333634.1"/>
    <property type="molecule type" value="Genomic_DNA"/>
</dbReference>
<dbReference type="PIRSF" id="PIRSF004553">
    <property type="entry name" value="CHP00095"/>
    <property type="match status" value="1"/>
</dbReference>
<dbReference type="EC" id="2.1.1.171" evidence="3"/>
<dbReference type="PANTHER" id="PTHR43542:SF1">
    <property type="entry name" value="METHYLTRANSFERASE"/>
    <property type="match status" value="1"/>
</dbReference>
<evidence type="ECO:0000313" key="4">
    <source>
        <dbReference type="Proteomes" id="UP000614469"/>
    </source>
</evidence>
<dbReference type="GO" id="GO:0052913">
    <property type="term" value="F:16S rRNA (guanine(966)-N(2))-methyltransferase activity"/>
    <property type="evidence" value="ECO:0007669"/>
    <property type="project" value="UniProtKB-EC"/>
</dbReference>
<organism evidence="3 4">
    <name type="scientific">Candidatus Desulfolinea nitratireducens</name>
    <dbReference type="NCBI Taxonomy" id="2841698"/>
    <lineage>
        <taxon>Bacteria</taxon>
        <taxon>Bacillati</taxon>
        <taxon>Chloroflexota</taxon>
        <taxon>Anaerolineae</taxon>
        <taxon>Anaerolineales</taxon>
        <taxon>Anaerolineales incertae sedis</taxon>
        <taxon>Candidatus Desulfolinea</taxon>
    </lineage>
</organism>
<evidence type="ECO:0000256" key="1">
    <source>
        <dbReference type="ARBA" id="ARBA00022603"/>
    </source>
</evidence>
<name>A0A8J6NFW3_9CHLR</name>
<dbReference type="Pfam" id="PF03602">
    <property type="entry name" value="Cons_hypoth95"/>
    <property type="match status" value="1"/>
</dbReference>
<evidence type="ECO:0000313" key="3">
    <source>
        <dbReference type="EMBL" id="MBC8333634.1"/>
    </source>
</evidence>
<evidence type="ECO:0000256" key="2">
    <source>
        <dbReference type="ARBA" id="ARBA00022679"/>
    </source>
</evidence>
<dbReference type="Gene3D" id="3.40.50.150">
    <property type="entry name" value="Vaccinia Virus protein VP39"/>
    <property type="match status" value="1"/>
</dbReference>
<sequence>MMSLRVIAGKAKGHKLKIVDGKGTRPITDRVKENLFNILGSDVEDSIWWDLFGGTGAVGIEALSRGAAFVRYSEMSRSAIDVIRENLAHCKFDDTQAEFRRGDAFAFLDSTPDRAFDYIYIAPPQYKEMWLRALLSIDANPDWLSEESWVVVQIHPNEFHGHQELVLKTLEKFDQRKYGSTLLVFYEKK</sequence>
<dbReference type="PANTHER" id="PTHR43542">
    <property type="entry name" value="METHYLTRANSFERASE"/>
    <property type="match status" value="1"/>
</dbReference>
<reference evidence="3 4" key="1">
    <citation type="submission" date="2020-08" db="EMBL/GenBank/DDBJ databases">
        <title>Bridging the membrane lipid divide: bacteria of the FCB group superphylum have the potential to synthesize archaeal ether lipids.</title>
        <authorList>
            <person name="Villanueva L."/>
            <person name="Von Meijenfeldt F.A.B."/>
            <person name="Westbye A.B."/>
            <person name="Yadav S."/>
            <person name="Hopmans E.C."/>
            <person name="Dutilh B.E."/>
            <person name="Sinninghe Damste J.S."/>
        </authorList>
    </citation>
    <scope>NUCLEOTIDE SEQUENCE [LARGE SCALE GENOMIC DNA]</scope>
    <source>
        <strain evidence="3">NIOZ-UU36</strain>
    </source>
</reference>
<dbReference type="InterPro" id="IPR029063">
    <property type="entry name" value="SAM-dependent_MTases_sf"/>
</dbReference>
<proteinExistence type="predicted"/>
<accession>A0A8J6NFW3</accession>
<protein>
    <submittedName>
        <fullName evidence="3">16S rRNA (Guanine(966)-N(2))-methyltransferase RsmD</fullName>
        <ecNumber evidence="3">2.1.1.171</ecNumber>
    </submittedName>
</protein>
<dbReference type="CDD" id="cd02440">
    <property type="entry name" value="AdoMet_MTases"/>
    <property type="match status" value="1"/>
</dbReference>
<keyword evidence="2 3" id="KW-0808">Transferase</keyword>
<gene>
    <name evidence="3" type="primary">rsmD</name>
    <name evidence="3" type="ORF">H8E29_00050</name>
</gene>
<dbReference type="Proteomes" id="UP000614469">
    <property type="component" value="Unassembled WGS sequence"/>
</dbReference>
<dbReference type="AlphaFoldDB" id="A0A8J6NFW3"/>